<evidence type="ECO:0000256" key="6">
    <source>
        <dbReference type="SAM" id="Phobius"/>
    </source>
</evidence>
<dbReference type="PROSITE" id="PS50156">
    <property type="entry name" value="SSD"/>
    <property type="match status" value="1"/>
</dbReference>
<feature type="transmembrane region" description="Helical" evidence="6">
    <location>
        <begin position="312"/>
        <end position="338"/>
    </location>
</feature>
<evidence type="ECO:0000256" key="3">
    <source>
        <dbReference type="ARBA" id="ARBA00022692"/>
    </source>
</evidence>
<dbReference type="InterPro" id="IPR050545">
    <property type="entry name" value="Mycobact_MmpL"/>
</dbReference>
<feature type="transmembrane region" description="Helical" evidence="6">
    <location>
        <begin position="209"/>
        <end position="229"/>
    </location>
</feature>
<evidence type="ECO:0000256" key="2">
    <source>
        <dbReference type="ARBA" id="ARBA00022475"/>
    </source>
</evidence>
<evidence type="ECO:0000259" key="7">
    <source>
        <dbReference type="PROSITE" id="PS50156"/>
    </source>
</evidence>
<feature type="domain" description="SSD" evidence="7">
    <location>
        <begin position="205"/>
        <end position="337"/>
    </location>
</feature>
<keyword evidence="3 6" id="KW-0812">Transmembrane</keyword>
<dbReference type="InterPro" id="IPR004869">
    <property type="entry name" value="MMPL_dom"/>
</dbReference>
<protein>
    <submittedName>
        <fullName evidence="8">Unannotated protein</fullName>
    </submittedName>
</protein>
<evidence type="ECO:0000256" key="5">
    <source>
        <dbReference type="ARBA" id="ARBA00023136"/>
    </source>
</evidence>
<dbReference type="Gene3D" id="1.20.1640.10">
    <property type="entry name" value="Multidrug efflux transporter AcrB transmembrane domain"/>
    <property type="match status" value="2"/>
</dbReference>
<proteinExistence type="predicted"/>
<name>A0A6J6PF74_9ZZZZ</name>
<reference evidence="8" key="1">
    <citation type="submission" date="2020-05" db="EMBL/GenBank/DDBJ databases">
        <authorList>
            <person name="Chiriac C."/>
            <person name="Salcher M."/>
            <person name="Ghai R."/>
            <person name="Kavagutti S V."/>
        </authorList>
    </citation>
    <scope>NUCLEOTIDE SEQUENCE</scope>
</reference>
<dbReference type="GO" id="GO:0005886">
    <property type="term" value="C:plasma membrane"/>
    <property type="evidence" value="ECO:0007669"/>
    <property type="project" value="UniProtKB-SubCell"/>
</dbReference>
<organism evidence="8">
    <name type="scientific">freshwater metagenome</name>
    <dbReference type="NCBI Taxonomy" id="449393"/>
    <lineage>
        <taxon>unclassified sequences</taxon>
        <taxon>metagenomes</taxon>
        <taxon>ecological metagenomes</taxon>
    </lineage>
</organism>
<feature type="transmembrane region" description="Helical" evidence="6">
    <location>
        <begin position="630"/>
        <end position="649"/>
    </location>
</feature>
<dbReference type="InterPro" id="IPR000731">
    <property type="entry name" value="SSD"/>
</dbReference>
<feature type="transmembrane region" description="Helical" evidence="6">
    <location>
        <begin position="510"/>
        <end position="530"/>
    </location>
</feature>
<dbReference type="SUPFAM" id="SSF82866">
    <property type="entry name" value="Multidrug efflux transporter AcrB transmembrane domain"/>
    <property type="match status" value="2"/>
</dbReference>
<feature type="transmembrane region" description="Helical" evidence="6">
    <location>
        <begin position="369"/>
        <end position="389"/>
    </location>
</feature>
<keyword evidence="2" id="KW-1003">Cell membrane</keyword>
<dbReference type="EMBL" id="CAEZXP010000003">
    <property type="protein sequence ID" value="CAB4698101.1"/>
    <property type="molecule type" value="Genomic_DNA"/>
</dbReference>
<evidence type="ECO:0000256" key="1">
    <source>
        <dbReference type="ARBA" id="ARBA00004651"/>
    </source>
</evidence>
<feature type="transmembrane region" description="Helical" evidence="6">
    <location>
        <begin position="280"/>
        <end position="306"/>
    </location>
</feature>
<evidence type="ECO:0000256" key="4">
    <source>
        <dbReference type="ARBA" id="ARBA00022989"/>
    </source>
</evidence>
<feature type="transmembrane region" description="Helical" evidence="6">
    <location>
        <begin position="542"/>
        <end position="562"/>
    </location>
</feature>
<accession>A0A6J6PF74</accession>
<dbReference type="PANTHER" id="PTHR33406">
    <property type="entry name" value="MEMBRANE PROTEIN MJ1562-RELATED"/>
    <property type="match status" value="1"/>
</dbReference>
<evidence type="ECO:0000313" key="8">
    <source>
        <dbReference type="EMBL" id="CAB4698101.1"/>
    </source>
</evidence>
<feature type="transmembrane region" description="Helical" evidence="6">
    <location>
        <begin position="235"/>
        <end position="259"/>
    </location>
</feature>
<dbReference type="AlphaFoldDB" id="A0A6J6PF74"/>
<dbReference type="PANTHER" id="PTHR33406:SF13">
    <property type="entry name" value="MEMBRANE PROTEIN YDFJ"/>
    <property type="match status" value="1"/>
</dbReference>
<keyword evidence="5 6" id="KW-0472">Membrane</keyword>
<gene>
    <name evidence="8" type="ORF">UFOPK2399_01162</name>
</gene>
<feature type="transmembrane region" description="Helical" evidence="6">
    <location>
        <begin position="655"/>
        <end position="680"/>
    </location>
</feature>
<feature type="transmembrane region" description="Helical" evidence="6">
    <location>
        <begin position="582"/>
        <end position="603"/>
    </location>
</feature>
<feature type="transmembrane region" description="Helical" evidence="6">
    <location>
        <begin position="184"/>
        <end position="202"/>
    </location>
</feature>
<comment type="subcellular location">
    <subcellularLocation>
        <location evidence="1">Cell membrane</location>
        <topology evidence="1">Multi-pass membrane protein</topology>
    </subcellularLocation>
</comment>
<keyword evidence="4 6" id="KW-1133">Transmembrane helix</keyword>
<sequence>MLRIAQFVLHHKKLVLGFWILVLLAGVPNLGKATKAFSQEFSVPGREGFTTNDALRKLYGIDFQSEPIVVVTTLPAGATVNAPGLKAAIARTEMIVAHASPKGLVAGYGSTGDRAFVSKDGRSTFILAYLHVQKDRGFGGGALEAKAIRSALATQTLDGASWHVTGLDALADAGSSNNGQGPGVFLEAFIGGVGALAVLAFVFASFIAFVPIVMAIFAIVATFMVMWLITTFAQVSFIVTFLVALIGLGVCIDYALLLVMRWREERANGLENVAAVERAMATAGSAVVFSGTTVSIGLLSLVVLPVPFLRSVGYAGMLIPVVSVAVAITLLPVILATVGPRLDWPRFRHEGHASRFWTRWGRFTVRHRYVTALAGLAVIVALAVAATQIQLGSPKADTLSASGDAHDGLVALEQAGLGSGTLTPFAVLVNDPLQVPAARSALSSVDGVSAVAAPAAWTAGGTRLLTVFPTQDGDSAWGRSLDSRLKRAAHGNAATVGGTPGQSADFVSAVYGNFPLMIALVSILTLVLLARAFRSILLPLKAVVLNLLSVAAAWGVLVLVWQKGYGSDLIWGIPATNAITEFIPLMVFAFLFGLSMDYEVFILSRVREEYDEHGSTDAAVITGIGRTGRLVTSAALILFLAFAALGSGPETVIKIFATGLGAGIILDATVVRALIVPALVSLFGRWNWWLPAPVARVLRVKPSAAAIERT</sequence>
<dbReference type="Pfam" id="PF03176">
    <property type="entry name" value="MMPL"/>
    <property type="match status" value="2"/>
</dbReference>